<evidence type="ECO:0000313" key="4">
    <source>
        <dbReference type="Proteomes" id="UP001305779"/>
    </source>
</evidence>
<dbReference type="InterPro" id="IPR050879">
    <property type="entry name" value="Acyltransferase_3"/>
</dbReference>
<gene>
    <name evidence="3" type="ORF">PRZ48_014567</name>
</gene>
<dbReference type="Proteomes" id="UP001305779">
    <property type="component" value="Unassembled WGS sequence"/>
</dbReference>
<feature type="transmembrane region" description="Helical" evidence="1">
    <location>
        <begin position="98"/>
        <end position="125"/>
    </location>
</feature>
<feature type="domain" description="Acyltransferase 3" evidence="2">
    <location>
        <begin position="54"/>
        <end position="424"/>
    </location>
</feature>
<comment type="caution">
    <text evidence="3">The sequence shown here is derived from an EMBL/GenBank/DDBJ whole genome shotgun (WGS) entry which is preliminary data.</text>
</comment>
<feature type="transmembrane region" description="Helical" evidence="1">
    <location>
        <begin position="191"/>
        <end position="211"/>
    </location>
</feature>
<protein>
    <recommendedName>
        <fullName evidence="2">Acyltransferase 3 domain-containing protein</fullName>
    </recommendedName>
</protein>
<dbReference type="EMBL" id="JAXOVC010000014">
    <property type="protein sequence ID" value="KAK4494269.1"/>
    <property type="molecule type" value="Genomic_DNA"/>
</dbReference>
<name>A0ABR0DYN3_ZASCE</name>
<feature type="transmembrane region" description="Helical" evidence="1">
    <location>
        <begin position="223"/>
        <end position="241"/>
    </location>
</feature>
<keyword evidence="1" id="KW-0472">Membrane</keyword>
<feature type="transmembrane region" description="Helical" evidence="1">
    <location>
        <begin position="154"/>
        <end position="171"/>
    </location>
</feature>
<feature type="transmembrane region" description="Helical" evidence="1">
    <location>
        <begin position="253"/>
        <end position="275"/>
    </location>
</feature>
<feature type="transmembrane region" description="Helical" evidence="1">
    <location>
        <begin position="362"/>
        <end position="379"/>
    </location>
</feature>
<keyword evidence="1" id="KW-1133">Transmembrane helix</keyword>
<organism evidence="3 4">
    <name type="scientific">Zasmidium cellare</name>
    <name type="common">Wine cellar mold</name>
    <name type="synonym">Racodium cellare</name>
    <dbReference type="NCBI Taxonomy" id="395010"/>
    <lineage>
        <taxon>Eukaryota</taxon>
        <taxon>Fungi</taxon>
        <taxon>Dikarya</taxon>
        <taxon>Ascomycota</taxon>
        <taxon>Pezizomycotina</taxon>
        <taxon>Dothideomycetes</taxon>
        <taxon>Dothideomycetidae</taxon>
        <taxon>Mycosphaerellales</taxon>
        <taxon>Mycosphaerellaceae</taxon>
        <taxon>Zasmidium</taxon>
    </lineage>
</organism>
<dbReference type="PANTHER" id="PTHR23028:SF134">
    <property type="entry name" value="PUTATIVE (AFU_ORTHOLOGUE AFUA_4G08520)-RELATED"/>
    <property type="match status" value="1"/>
</dbReference>
<evidence type="ECO:0000256" key="1">
    <source>
        <dbReference type="SAM" id="Phobius"/>
    </source>
</evidence>
<dbReference type="InterPro" id="IPR002656">
    <property type="entry name" value="Acyl_transf_3_dom"/>
</dbReference>
<sequence length="503" mass="58117">MAAEPLLAEEKPPLKMDNSFLRNLFWTALELLKPEFLQKRSKAASGPRTGSKTAWLDGLRGGAALMVCFMHLTVYTHQDLELCYGAKVSETEYNTSPAALPIIRLPFTGGHYSVVLFFCISGYVIPRRLVSMLHQGRQQDFVESMNSAMFRRPLRLFLPVVWSTLILWMIWHTTGVEVPFPPHQTNGFKEFFAWVVDMGKFVYFFRVGLLFSWYNFHTWTIPVEFRGSMFIFVWLFVMHTLPTKRRVLATGGMVLYLSMLSPGAWYACFFFGMFVSELDILRDEGSSIQFFWDGAFKWLRERKALRMVFYHFVFFCALYLASQPSSDQLDKEAVMANCPGWKTLRLLIPPAYDDNTNQTYRWYYLFWAAAFTLVSVKEIPWLRWIFESGPAQYLGRHSFALYLIHGPMIGLLSERLFFLTGTKGNNVTPDAAQKFGHLQDRWKNAPWWPFPDGGPKALEPNFLVCVAISIPIMLYVAEIGTKVFDAPSVRVSNWAWGRFKGMR</sequence>
<keyword evidence="1" id="KW-0812">Transmembrane</keyword>
<dbReference type="Pfam" id="PF01757">
    <property type="entry name" value="Acyl_transf_3"/>
    <property type="match status" value="1"/>
</dbReference>
<reference evidence="3 4" key="1">
    <citation type="journal article" date="2023" name="G3 (Bethesda)">
        <title>A chromosome-level genome assembly of Zasmidium syzygii isolated from banana leaves.</title>
        <authorList>
            <person name="van Westerhoven A.C."/>
            <person name="Mehrabi R."/>
            <person name="Talebi R."/>
            <person name="Steentjes M.B.F."/>
            <person name="Corcolon B."/>
            <person name="Chong P.A."/>
            <person name="Kema G.H.J."/>
            <person name="Seidl M.F."/>
        </authorList>
    </citation>
    <scope>NUCLEOTIDE SEQUENCE [LARGE SCALE GENOMIC DNA]</scope>
    <source>
        <strain evidence="3 4">P124</strain>
    </source>
</reference>
<dbReference type="PANTHER" id="PTHR23028">
    <property type="entry name" value="ACETYLTRANSFERASE"/>
    <property type="match status" value="1"/>
</dbReference>
<evidence type="ECO:0000259" key="2">
    <source>
        <dbReference type="Pfam" id="PF01757"/>
    </source>
</evidence>
<evidence type="ECO:0000313" key="3">
    <source>
        <dbReference type="EMBL" id="KAK4494269.1"/>
    </source>
</evidence>
<keyword evidence="4" id="KW-1185">Reference proteome</keyword>
<feature type="transmembrane region" description="Helical" evidence="1">
    <location>
        <begin position="399"/>
        <end position="418"/>
    </location>
</feature>
<accession>A0ABR0DYN3</accession>
<proteinExistence type="predicted"/>